<dbReference type="Proteomes" id="UP001230268">
    <property type="component" value="Unassembled WGS sequence"/>
</dbReference>
<dbReference type="Gene3D" id="6.10.140.1230">
    <property type="match status" value="1"/>
</dbReference>
<dbReference type="Pfam" id="PF03357">
    <property type="entry name" value="Snf7"/>
    <property type="match status" value="1"/>
</dbReference>
<gene>
    <name evidence="2" type="ORF">BgAZ_400420</name>
</gene>
<keyword evidence="3" id="KW-1185">Reference proteome</keyword>
<evidence type="ECO:0000313" key="3">
    <source>
        <dbReference type="Proteomes" id="UP001230268"/>
    </source>
</evidence>
<protein>
    <submittedName>
        <fullName evidence="2">Uncharacterized protein</fullName>
    </submittedName>
</protein>
<dbReference type="AlphaFoldDB" id="A0AAD8LI64"/>
<reference evidence="2" key="1">
    <citation type="submission" date="2023-08" db="EMBL/GenBank/DDBJ databases">
        <title>Draft sequence of the Babesia gibsoni genome.</title>
        <authorList>
            <person name="Yamagishi J.Y."/>
            <person name="Xuan X.X."/>
        </authorList>
    </citation>
    <scope>NUCLEOTIDE SEQUENCE</scope>
    <source>
        <strain evidence="2">Azabu</strain>
    </source>
</reference>
<dbReference type="InterPro" id="IPR005024">
    <property type="entry name" value="Snf7_fam"/>
</dbReference>
<evidence type="ECO:0000313" key="2">
    <source>
        <dbReference type="EMBL" id="KAK1442012.1"/>
    </source>
</evidence>
<dbReference type="PANTHER" id="PTHR10476">
    <property type="entry name" value="CHARGED MULTIVESICULAR BODY PROTEIN"/>
    <property type="match status" value="1"/>
</dbReference>
<dbReference type="GO" id="GO:0007034">
    <property type="term" value="P:vacuolar transport"/>
    <property type="evidence" value="ECO:0007669"/>
    <property type="project" value="InterPro"/>
</dbReference>
<keyword evidence="1" id="KW-0175">Coiled coil</keyword>
<comment type="caution">
    <text evidence="2">The sequence shown here is derived from an EMBL/GenBank/DDBJ whole genome shotgun (WGS) entry which is preliminary data.</text>
</comment>
<proteinExistence type="predicted"/>
<feature type="coiled-coil region" evidence="1">
    <location>
        <begin position="68"/>
        <end position="95"/>
    </location>
</feature>
<organism evidence="2 3">
    <name type="scientific">Babesia gibsoni</name>
    <dbReference type="NCBI Taxonomy" id="33632"/>
    <lineage>
        <taxon>Eukaryota</taxon>
        <taxon>Sar</taxon>
        <taxon>Alveolata</taxon>
        <taxon>Apicomplexa</taxon>
        <taxon>Aconoidasida</taxon>
        <taxon>Piroplasmida</taxon>
        <taxon>Babesiidae</taxon>
        <taxon>Babesia</taxon>
    </lineage>
</organism>
<name>A0AAD8LI64_BABGI</name>
<evidence type="ECO:0000256" key="1">
    <source>
        <dbReference type="SAM" id="Coils"/>
    </source>
</evidence>
<sequence length="191" mass="21681">MGGSQSLMSTSFNLRLHAREVLKQQALCEREEEAEKLKVKRALEKGNAEAARIHAANAIRKRNESLRYLQFHSKLEILRNQLENAERSNTVTTELKRVLPQLRKVNKCKANDSSIIFKQFEDIFNDMEVKEAYADQTMNETTAHMAPQQDVDSLISKVAEEHALDIGDILDGSSAVREVLISRTKADKLTE</sequence>
<dbReference type="EMBL" id="JAVEPI010000004">
    <property type="protein sequence ID" value="KAK1442012.1"/>
    <property type="molecule type" value="Genomic_DNA"/>
</dbReference>
<accession>A0AAD8LI64</accession>